<evidence type="ECO:0000256" key="5">
    <source>
        <dbReference type="HAMAP-Rule" id="MF_00167"/>
    </source>
</evidence>
<comment type="subunit">
    <text evidence="5">Homodimer; the beta-strands of each monomer intercalate to form a hydrophobic core, while the alpha-helices form wings that extend away from the core.</text>
</comment>
<comment type="subcellular location">
    <subcellularLocation>
        <location evidence="5">Cytoplasm</location>
    </subcellularLocation>
</comment>
<dbReference type="SUPFAM" id="SSF117130">
    <property type="entry name" value="CsrA-like"/>
    <property type="match status" value="1"/>
</dbReference>
<dbReference type="AlphaFoldDB" id="A0A3M8TSF3"/>
<keyword evidence="2 5" id="KW-0810">Translation regulation</keyword>
<proteinExistence type="inferred from homology"/>
<dbReference type="GO" id="GO:0006109">
    <property type="term" value="P:regulation of carbohydrate metabolic process"/>
    <property type="evidence" value="ECO:0007669"/>
    <property type="project" value="UniProtKB-UniRule"/>
</dbReference>
<dbReference type="GO" id="GO:0048027">
    <property type="term" value="F:mRNA 5'-UTR binding"/>
    <property type="evidence" value="ECO:0007669"/>
    <property type="project" value="UniProtKB-UniRule"/>
</dbReference>
<organism evidence="7 8">
    <name type="scientific">Pseudomonas putida</name>
    <name type="common">Arthrobacter siderocapsulatus</name>
    <dbReference type="NCBI Taxonomy" id="303"/>
    <lineage>
        <taxon>Bacteria</taxon>
        <taxon>Pseudomonadati</taxon>
        <taxon>Pseudomonadota</taxon>
        <taxon>Gammaproteobacteria</taxon>
        <taxon>Pseudomonadales</taxon>
        <taxon>Pseudomonadaceae</taxon>
        <taxon>Pseudomonas</taxon>
    </lineage>
</organism>
<evidence type="ECO:0000256" key="6">
    <source>
        <dbReference type="SAM" id="MobiDB-lite"/>
    </source>
</evidence>
<dbReference type="NCBIfam" id="TIGR00202">
    <property type="entry name" value="csrA"/>
    <property type="match status" value="1"/>
</dbReference>
<gene>
    <name evidence="5 7" type="primary">csrA</name>
    <name evidence="7" type="ORF">EFK07_03410</name>
</gene>
<sequence length="105" mass="11251">MLILTRRVGEAIKIADDITVVVLGVKGSQVRLGIEAPQGVAVDRKEIAERKAAGLPKPQAPASSAELPEPEPLYGNRTEAEWRQLLQDEAEEQAARGTESGHEAA</sequence>
<evidence type="ECO:0000256" key="3">
    <source>
        <dbReference type="ARBA" id="ARBA00022884"/>
    </source>
</evidence>
<dbReference type="GO" id="GO:0045948">
    <property type="term" value="P:positive regulation of translational initiation"/>
    <property type="evidence" value="ECO:0007669"/>
    <property type="project" value="UniProtKB-UniRule"/>
</dbReference>
<dbReference type="EMBL" id="RJAI01000003">
    <property type="protein sequence ID" value="RNF93732.1"/>
    <property type="molecule type" value="Genomic_DNA"/>
</dbReference>
<evidence type="ECO:0000256" key="1">
    <source>
        <dbReference type="ARBA" id="ARBA00022490"/>
    </source>
</evidence>
<evidence type="ECO:0000256" key="2">
    <source>
        <dbReference type="ARBA" id="ARBA00022845"/>
    </source>
</evidence>
<dbReference type="HAMAP" id="MF_00167">
    <property type="entry name" value="CsrA"/>
    <property type="match status" value="1"/>
</dbReference>
<comment type="caution">
    <text evidence="7">The sequence shown here is derived from an EMBL/GenBank/DDBJ whole genome shotgun (WGS) entry which is preliminary data.</text>
</comment>
<dbReference type="NCBIfam" id="NF002469">
    <property type="entry name" value="PRK01712.1"/>
    <property type="match status" value="1"/>
</dbReference>
<evidence type="ECO:0000313" key="8">
    <source>
        <dbReference type="Proteomes" id="UP000278162"/>
    </source>
</evidence>
<comment type="similarity">
    <text evidence="5">Belongs to the CsrA/RsmA family.</text>
</comment>
<dbReference type="GO" id="GO:0006402">
    <property type="term" value="P:mRNA catabolic process"/>
    <property type="evidence" value="ECO:0007669"/>
    <property type="project" value="InterPro"/>
</dbReference>
<keyword evidence="4 5" id="KW-0010">Activator</keyword>
<dbReference type="InterPro" id="IPR003751">
    <property type="entry name" value="CsrA"/>
</dbReference>
<comment type="function">
    <text evidence="5">A key translational regulator that binds mRNA to regulate translation initiation and/or mRNA stability. Mediates global changes in gene expression, shifting from rapid growth to stress survival by linking envelope stress, the stringent response and the catabolite repression systems. Usually binds in the 5'-UTR; binding at or near the Shine-Dalgarno sequence prevents ribosome-binding, repressing translation, binding elsewhere in the 5'-UTR can activate translation and/or stabilize the mRNA. Its function is antagonized by small RNA(s).</text>
</comment>
<reference evidence="7 8" key="1">
    <citation type="submission" date="2018-10" db="EMBL/GenBank/DDBJ databases">
        <title>An outbreak of IMP-63 producing strain in France.</title>
        <authorList>
            <person name="Bour M."/>
            <person name="Liapis E."/>
            <person name="Plesiat P."/>
        </authorList>
    </citation>
    <scope>NUCLEOTIDE SEQUENCE [LARGE SCALE GENOMIC DNA]</scope>
    <source>
        <strain evidence="7 8">12917</strain>
    </source>
</reference>
<dbReference type="GO" id="GO:0045947">
    <property type="term" value="P:negative regulation of translational initiation"/>
    <property type="evidence" value="ECO:0007669"/>
    <property type="project" value="UniProtKB-UniRule"/>
</dbReference>
<evidence type="ECO:0000313" key="7">
    <source>
        <dbReference type="EMBL" id="RNF93732.1"/>
    </source>
</evidence>
<protein>
    <recommendedName>
        <fullName evidence="5">Translational regulator CsrA</fullName>
    </recommendedName>
    <alternativeName>
        <fullName evidence="5">Carbon storage regulator</fullName>
    </alternativeName>
</protein>
<keyword evidence="1 5" id="KW-0963">Cytoplasm</keyword>
<dbReference type="PANTHER" id="PTHR34984">
    <property type="entry name" value="CARBON STORAGE REGULATOR"/>
    <property type="match status" value="1"/>
</dbReference>
<dbReference type="InterPro" id="IPR036107">
    <property type="entry name" value="CsrA_sf"/>
</dbReference>
<name>A0A3M8TSF3_PSEPU</name>
<dbReference type="Gene3D" id="2.60.40.4380">
    <property type="entry name" value="Translational regulator CsrA"/>
    <property type="match status" value="1"/>
</dbReference>
<dbReference type="GO" id="GO:0005829">
    <property type="term" value="C:cytosol"/>
    <property type="evidence" value="ECO:0007669"/>
    <property type="project" value="TreeGrafter"/>
</dbReference>
<dbReference type="Pfam" id="PF02599">
    <property type="entry name" value="CsrA"/>
    <property type="match status" value="1"/>
</dbReference>
<dbReference type="PANTHER" id="PTHR34984:SF1">
    <property type="entry name" value="CARBON STORAGE REGULATOR"/>
    <property type="match status" value="1"/>
</dbReference>
<keyword evidence="5" id="KW-0678">Repressor</keyword>
<dbReference type="Proteomes" id="UP000278162">
    <property type="component" value="Unassembled WGS sequence"/>
</dbReference>
<accession>A0A3M8TSF3</accession>
<feature type="region of interest" description="Disordered" evidence="6">
    <location>
        <begin position="51"/>
        <end position="105"/>
    </location>
</feature>
<evidence type="ECO:0000256" key="4">
    <source>
        <dbReference type="ARBA" id="ARBA00023159"/>
    </source>
</evidence>
<keyword evidence="3 5" id="KW-0694">RNA-binding</keyword>